<dbReference type="GO" id="GO:0051301">
    <property type="term" value="P:cell division"/>
    <property type="evidence" value="ECO:0007669"/>
    <property type="project" value="UniProtKB-UniRule"/>
</dbReference>
<dbReference type="OrthoDB" id="9805133at2"/>
<dbReference type="HAMAP" id="MF_02202">
    <property type="entry name" value="TolQ"/>
    <property type="match status" value="1"/>
</dbReference>
<dbReference type="GO" id="GO:0043213">
    <property type="term" value="P:bacteriocin transport"/>
    <property type="evidence" value="ECO:0007669"/>
    <property type="project" value="InterPro"/>
</dbReference>
<comment type="function">
    <text evidence="10">Part of the Tol-Pal system, which plays a role in outer membrane invagination during cell division and is important for maintaining outer membrane integrity.</text>
</comment>
<evidence type="ECO:0000256" key="4">
    <source>
        <dbReference type="ARBA" id="ARBA00022519"/>
    </source>
</evidence>
<proteinExistence type="inferred from homology"/>
<keyword evidence="8 10" id="KW-0472">Membrane</keyword>
<feature type="domain" description="MotA/TolQ/ExbB proton channel" evidence="11">
    <location>
        <begin position="109"/>
        <end position="225"/>
    </location>
</feature>
<evidence type="ECO:0000256" key="7">
    <source>
        <dbReference type="ARBA" id="ARBA00022989"/>
    </source>
</evidence>
<dbReference type="InParanoid" id="A0A4R2PUD7"/>
<evidence type="ECO:0000313" key="12">
    <source>
        <dbReference type="EMBL" id="TCP37781.1"/>
    </source>
</evidence>
<reference evidence="12 13" key="1">
    <citation type="submission" date="2019-03" db="EMBL/GenBank/DDBJ databases">
        <title>Genomic Encyclopedia of Type Strains, Phase IV (KMG-IV): sequencing the most valuable type-strain genomes for metagenomic binning, comparative biology and taxonomic classification.</title>
        <authorList>
            <person name="Goeker M."/>
        </authorList>
    </citation>
    <scope>NUCLEOTIDE SEQUENCE [LARGE SCALE GENOMIC DNA]</scope>
    <source>
        <strain evidence="12 13">DSM 2132</strain>
    </source>
</reference>
<dbReference type="NCBIfam" id="TIGR02796">
    <property type="entry name" value="tolQ"/>
    <property type="match status" value="1"/>
</dbReference>
<feature type="transmembrane region" description="Helical" evidence="10">
    <location>
        <begin position="33"/>
        <end position="54"/>
    </location>
</feature>
<dbReference type="InterPro" id="IPR014163">
    <property type="entry name" value="Tol-Pal_TolQ"/>
</dbReference>
<comment type="subunit">
    <text evidence="10">The Tol-Pal system is composed of five core proteins: the inner membrane proteins TolA, TolQ and TolR, the periplasmic protein TolB and the outer membrane protein Pal. They form a network linking the inner and outer membranes and the peptidoglycan layer.</text>
</comment>
<dbReference type="GO" id="GO:0005886">
    <property type="term" value="C:plasma membrane"/>
    <property type="evidence" value="ECO:0007669"/>
    <property type="project" value="UniProtKB-SubCell"/>
</dbReference>
<dbReference type="RefSeq" id="WP_132707441.1">
    <property type="nucleotide sequence ID" value="NZ_JACIGF010000002.1"/>
</dbReference>
<gene>
    <name evidence="10" type="primary">tolQ</name>
    <name evidence="12" type="ORF">EV659_102188</name>
</gene>
<evidence type="ECO:0000256" key="9">
    <source>
        <dbReference type="ARBA" id="ARBA00023306"/>
    </source>
</evidence>
<sequence length="246" mass="26539">MQDAVPTGEVASENLGDAAVSFGPVDMFMHSDIVVQAVMVALMVASVVSWGIIFSTVLRLRKARGAADDFEEAFWSGTSLEDLYESLRNRAANPLALVFVAAMREWQRSIAGRGAIRDRLSVQDRVSRVMSVTIAREMQRLEGRLQVLATIATAAPFMGLFGTVWGVIKSFQAIAMTSNTSLAVVAPGIAEALLSTAVGLIAAIPAMVAYNGHINQIGRFVGRMEGFADEFQAILSRQLDEKAEGW</sequence>
<organism evidence="12 13">
    <name type="scientific">Rhodothalassium salexigens DSM 2132</name>
    <dbReference type="NCBI Taxonomy" id="1188247"/>
    <lineage>
        <taxon>Bacteria</taxon>
        <taxon>Pseudomonadati</taxon>
        <taxon>Pseudomonadota</taxon>
        <taxon>Alphaproteobacteria</taxon>
        <taxon>Rhodothalassiales</taxon>
        <taxon>Rhodothalassiaceae</taxon>
        <taxon>Rhodothalassium</taxon>
    </lineage>
</organism>
<dbReference type="PANTHER" id="PTHR30625">
    <property type="entry name" value="PROTEIN TOLQ"/>
    <property type="match status" value="1"/>
</dbReference>
<dbReference type="InterPro" id="IPR050790">
    <property type="entry name" value="ExbB/TolQ_transport"/>
</dbReference>
<dbReference type="Pfam" id="PF01618">
    <property type="entry name" value="MotA_ExbB"/>
    <property type="match status" value="1"/>
</dbReference>
<keyword evidence="9 10" id="KW-0131">Cell cycle</keyword>
<name>A0A4R2PUD7_RHOSA</name>
<keyword evidence="7 10" id="KW-1133">Transmembrane helix</keyword>
<evidence type="ECO:0000256" key="8">
    <source>
        <dbReference type="ARBA" id="ARBA00023136"/>
    </source>
</evidence>
<keyword evidence="3 10" id="KW-1003">Cell membrane</keyword>
<comment type="subcellular location">
    <subcellularLocation>
        <location evidence="10">Cell inner membrane</location>
        <topology evidence="10">Multi-pass membrane protein</topology>
    </subcellularLocation>
    <subcellularLocation>
        <location evidence="1">Cell membrane</location>
        <topology evidence="1">Multi-pass membrane protein</topology>
    </subcellularLocation>
</comment>
<evidence type="ECO:0000256" key="1">
    <source>
        <dbReference type="ARBA" id="ARBA00004651"/>
    </source>
</evidence>
<dbReference type="Proteomes" id="UP000295399">
    <property type="component" value="Unassembled WGS sequence"/>
</dbReference>
<evidence type="ECO:0000256" key="3">
    <source>
        <dbReference type="ARBA" id="ARBA00022475"/>
    </source>
</evidence>
<feature type="transmembrane region" description="Helical" evidence="10">
    <location>
        <begin position="145"/>
        <end position="168"/>
    </location>
</feature>
<comment type="similarity">
    <text evidence="2 10">Belongs to the ExbB/TolQ family.</text>
</comment>
<evidence type="ECO:0000256" key="10">
    <source>
        <dbReference type="HAMAP-Rule" id="MF_02202"/>
    </source>
</evidence>
<dbReference type="FunCoup" id="A0A4R2PUD7">
    <property type="interactions" value="275"/>
</dbReference>
<comment type="caution">
    <text evidence="12">The sequence shown here is derived from an EMBL/GenBank/DDBJ whole genome shotgun (WGS) entry which is preliminary data.</text>
</comment>
<evidence type="ECO:0000256" key="5">
    <source>
        <dbReference type="ARBA" id="ARBA00022618"/>
    </source>
</evidence>
<keyword evidence="4 10" id="KW-0997">Cell inner membrane</keyword>
<feature type="transmembrane region" description="Helical" evidence="10">
    <location>
        <begin position="188"/>
        <end position="210"/>
    </location>
</feature>
<dbReference type="EMBL" id="SLXO01000002">
    <property type="protein sequence ID" value="TCP37781.1"/>
    <property type="molecule type" value="Genomic_DNA"/>
</dbReference>
<evidence type="ECO:0000313" key="13">
    <source>
        <dbReference type="Proteomes" id="UP000295399"/>
    </source>
</evidence>
<keyword evidence="6 10" id="KW-0812">Transmembrane</keyword>
<evidence type="ECO:0000256" key="2">
    <source>
        <dbReference type="ARBA" id="ARBA00010442"/>
    </source>
</evidence>
<dbReference type="InterPro" id="IPR002898">
    <property type="entry name" value="MotA_ExbB_proton_chnl"/>
</dbReference>
<accession>A0A4R2PUD7</accession>
<protein>
    <recommendedName>
        <fullName evidence="10">Tol-Pal system protein TolQ</fullName>
    </recommendedName>
</protein>
<dbReference type="AlphaFoldDB" id="A0A4R2PUD7"/>
<evidence type="ECO:0000256" key="6">
    <source>
        <dbReference type="ARBA" id="ARBA00022692"/>
    </source>
</evidence>
<keyword evidence="5 10" id="KW-0132">Cell division</keyword>
<dbReference type="PANTHER" id="PTHR30625:SF3">
    <property type="entry name" value="TOL-PAL SYSTEM PROTEIN TOLQ"/>
    <property type="match status" value="1"/>
</dbReference>
<evidence type="ECO:0000259" key="11">
    <source>
        <dbReference type="Pfam" id="PF01618"/>
    </source>
</evidence>
<keyword evidence="13" id="KW-1185">Reference proteome</keyword>
<dbReference type="GO" id="GO:0017038">
    <property type="term" value="P:protein import"/>
    <property type="evidence" value="ECO:0007669"/>
    <property type="project" value="TreeGrafter"/>
</dbReference>